<dbReference type="FunCoup" id="A0A151Z5B2">
    <property type="interactions" value="313"/>
</dbReference>
<evidence type="ECO:0000259" key="3">
    <source>
        <dbReference type="Pfam" id="PF05670"/>
    </source>
</evidence>
<dbReference type="PANTHER" id="PTHR13049">
    <property type="entry name" value="DUF814-RELATED"/>
    <property type="match status" value="1"/>
</dbReference>
<dbReference type="OrthoDB" id="200398at2759"/>
<comment type="similarity">
    <text evidence="1">Belongs to the CCDC25 family.</text>
</comment>
<name>A0A151Z5B2_TIELA</name>
<dbReference type="AlphaFoldDB" id="A0A151Z5B2"/>
<proteinExistence type="inferred from homology"/>
<feature type="domain" description="NFACT RNA-binding" evidence="3">
    <location>
        <begin position="1"/>
        <end position="94"/>
    </location>
</feature>
<dbReference type="PANTHER" id="PTHR13049:SF2">
    <property type="entry name" value="COILED-COIL DOMAIN-CONTAINING PROTEIN 25"/>
    <property type="match status" value="1"/>
</dbReference>
<dbReference type="STRING" id="361077.A0A151Z5B2"/>
<dbReference type="InterPro" id="IPR039730">
    <property type="entry name" value="Jlp2/Ccd25"/>
</dbReference>
<evidence type="ECO:0000313" key="5">
    <source>
        <dbReference type="Proteomes" id="UP000076078"/>
    </source>
</evidence>
<dbReference type="InterPro" id="IPR008532">
    <property type="entry name" value="NFACT_RNA-bd"/>
</dbReference>
<organism evidence="4 5">
    <name type="scientific">Tieghemostelium lacteum</name>
    <name type="common">Slime mold</name>
    <name type="synonym">Dictyostelium lacteum</name>
    <dbReference type="NCBI Taxonomy" id="361077"/>
    <lineage>
        <taxon>Eukaryota</taxon>
        <taxon>Amoebozoa</taxon>
        <taxon>Evosea</taxon>
        <taxon>Eumycetozoa</taxon>
        <taxon>Dictyostelia</taxon>
        <taxon>Dictyosteliales</taxon>
        <taxon>Raperosteliaceae</taxon>
        <taxon>Tieghemostelium</taxon>
    </lineage>
</organism>
<dbReference type="Proteomes" id="UP000076078">
    <property type="component" value="Unassembled WGS sequence"/>
</dbReference>
<evidence type="ECO:0000313" key="4">
    <source>
        <dbReference type="EMBL" id="KYQ89146.1"/>
    </source>
</evidence>
<protein>
    <submittedName>
        <fullName evidence="4">Coiled-coil domain-containing protein 25</fullName>
    </submittedName>
</protein>
<dbReference type="Pfam" id="PF05670">
    <property type="entry name" value="NFACT-R_1"/>
    <property type="match status" value="1"/>
</dbReference>
<reference evidence="4 5" key="1">
    <citation type="submission" date="2015-12" db="EMBL/GenBank/DDBJ databases">
        <title>Dictyostelia acquired genes for synthesis and detection of signals that induce cell-type specialization by lateral gene transfer from prokaryotes.</title>
        <authorList>
            <person name="Gloeckner G."/>
            <person name="Schaap P."/>
        </authorList>
    </citation>
    <scope>NUCLEOTIDE SEQUENCE [LARGE SCALE GENOMIC DNA]</scope>
    <source>
        <strain evidence="4 5">TK</strain>
    </source>
</reference>
<keyword evidence="5" id="KW-1185">Reference proteome</keyword>
<sequence>MGIDKYENEELIKYGWPEDIWFHVDNLSSAHVYLRLKKGENIDTIPQNVLEDCCQLVKQNSIQGCKEPAVNIVYTPWANLKKTAGMEPGQVDYHSDAQIKYVRNVRKQNNVINRIEKTKEKREVALKEEREQRDREERHEKRVKLEEQKKADKLAQEEKQKQLDIKHYTTIMTKENMTSNKMNMVDDDDFM</sequence>
<dbReference type="EMBL" id="LODT01000042">
    <property type="protein sequence ID" value="KYQ89146.1"/>
    <property type="molecule type" value="Genomic_DNA"/>
</dbReference>
<dbReference type="InParanoid" id="A0A151Z5B2"/>
<comment type="caution">
    <text evidence="4">The sequence shown here is derived from an EMBL/GenBank/DDBJ whole genome shotgun (WGS) entry which is preliminary data.</text>
</comment>
<evidence type="ECO:0000256" key="1">
    <source>
        <dbReference type="ARBA" id="ARBA00008998"/>
    </source>
</evidence>
<feature type="region of interest" description="Disordered" evidence="2">
    <location>
        <begin position="126"/>
        <end position="161"/>
    </location>
</feature>
<accession>A0A151Z5B2</accession>
<evidence type="ECO:0000256" key="2">
    <source>
        <dbReference type="SAM" id="MobiDB-lite"/>
    </source>
</evidence>
<gene>
    <name evidence="4" type="ORF">DLAC_10387</name>
</gene>
<dbReference type="OMA" id="YHDEKAV"/>